<dbReference type="OrthoDB" id="2364732at2759"/>
<keyword evidence="2" id="KW-1185">Reference proteome</keyword>
<name>A0A9W6X007_9STRA</name>
<accession>A0A9W6X007</accession>
<proteinExistence type="predicted"/>
<evidence type="ECO:0000313" key="1">
    <source>
        <dbReference type="EMBL" id="GMF23993.1"/>
    </source>
</evidence>
<reference evidence="1" key="1">
    <citation type="submission" date="2023-04" db="EMBL/GenBank/DDBJ databases">
        <title>Phytophthora lilii NBRC 32176.</title>
        <authorList>
            <person name="Ichikawa N."/>
            <person name="Sato H."/>
            <person name="Tonouchi N."/>
        </authorList>
    </citation>
    <scope>NUCLEOTIDE SEQUENCE</scope>
    <source>
        <strain evidence="1">NBRC 32176</strain>
    </source>
</reference>
<evidence type="ECO:0000313" key="2">
    <source>
        <dbReference type="Proteomes" id="UP001165083"/>
    </source>
</evidence>
<sequence length="645" mass="71950">MARKVWFQLVDKATRDAYAGTQTASVSSDGVNDIDDLRDAVFTKVSRALPANVIAANLGVYANRAAYDEENAQPLDDDLAIGALGGSKKGALIVVVPTQQSRISPVSLVDAQETSTHSFNSQLGFLRKTTGAVPSVFRTLRSSLVDDFINLLFPTSGEYRPLLFIRAPPLSGKSALCDLLCNRLVQSKPRLLVARLLANEMKSMSLSDYFKFIYKCELNEFWGFNCERVIFIDEAQITYDDEYLWLGLLKNLYERRYEGPRVVLFSSYGSFDPYGRRERSGTPIAIGPSDTFGLFRGDTKLGLQLSRAELDEMVGESVAAKVGDLIWDLSSAHIGIAQAILIFLDEQFRNKPPELIDASDMELVLRSAGLLESIKAKRGIPTVYAFERVVQNHDLPNESRLKMSEVMHNVASGNVLLSTDEARTPRSRAAVELLTRYGFLYEGENKQLLFASNMHLKIWLYSNRTDPVGYMVSDISHDDFVVACVKRMSASRLQHFACGNTRSIARERQIQMELYGATVSCLPRDVLVTPEWRTNDGKGFIDLVIRGSSILWFWELLVNGDDAVGHSKRFETGGKYHGSLTRSSRYVLIDFRQNKGVRHQKLDFLYVSFVDSFTKARIFGLGNPAVVVELSKLISSSGGSARQSP</sequence>
<comment type="caution">
    <text evidence="1">The sequence shown here is derived from an EMBL/GenBank/DDBJ whole genome shotgun (WGS) entry which is preliminary data.</text>
</comment>
<organism evidence="1 2">
    <name type="scientific">Phytophthora lilii</name>
    <dbReference type="NCBI Taxonomy" id="2077276"/>
    <lineage>
        <taxon>Eukaryota</taxon>
        <taxon>Sar</taxon>
        <taxon>Stramenopiles</taxon>
        <taxon>Oomycota</taxon>
        <taxon>Peronosporomycetes</taxon>
        <taxon>Peronosporales</taxon>
        <taxon>Peronosporaceae</taxon>
        <taxon>Phytophthora</taxon>
    </lineage>
</organism>
<gene>
    <name evidence="1" type="ORF">Plil01_000977400</name>
</gene>
<dbReference type="AlphaFoldDB" id="A0A9W6X007"/>
<dbReference type="EMBL" id="BSXW01000498">
    <property type="protein sequence ID" value="GMF23993.1"/>
    <property type="molecule type" value="Genomic_DNA"/>
</dbReference>
<protein>
    <submittedName>
        <fullName evidence="1">Unnamed protein product</fullName>
    </submittedName>
</protein>
<dbReference type="Proteomes" id="UP001165083">
    <property type="component" value="Unassembled WGS sequence"/>
</dbReference>